<dbReference type="AlphaFoldDB" id="A0A9P5CIQ3"/>
<evidence type="ECO:0000313" key="1">
    <source>
        <dbReference type="EMBL" id="KAF3076563.1"/>
    </source>
</evidence>
<sequence>MAYKGHVYCLPLDAQKEFSLEDTNGLIAIKAICLEKYRMQKIKDGESLVSGKVLATSEYERALILGDEEGDERFNVGGNPTKSCGICAR</sequence>
<reference evidence="1 2" key="1">
    <citation type="submission" date="2018-06" db="EMBL/GenBank/DDBJ databases">
        <title>Genome analysis of cellulolytic fungus Trichoderma lentiforme CFAM-422.</title>
        <authorList>
            <person name="Steindorff A.S."/>
            <person name="Formighieri E.F."/>
            <person name="Midorikawa G.E.O."/>
            <person name="Tamietti M.S."/>
            <person name="Ramos E.Z."/>
            <person name="Silva A.S."/>
            <person name="Bon E.P.S."/>
            <person name="Mendes T.D."/>
            <person name="Damaso M.C.T."/>
            <person name="Favaro L.C.L."/>
        </authorList>
    </citation>
    <scope>NUCLEOTIDE SEQUENCE [LARGE SCALE GENOMIC DNA]</scope>
    <source>
        <strain evidence="1 2">CFAM-422</strain>
    </source>
</reference>
<accession>A0A9P5CIQ3</accession>
<dbReference type="EMBL" id="QLNT01000002">
    <property type="protein sequence ID" value="KAF3076563.1"/>
    <property type="molecule type" value="Genomic_DNA"/>
</dbReference>
<proteinExistence type="predicted"/>
<protein>
    <submittedName>
        <fullName evidence="1">Uncharacterized protein</fullName>
    </submittedName>
</protein>
<comment type="caution">
    <text evidence="1">The sequence shown here is derived from an EMBL/GenBank/DDBJ whole genome shotgun (WGS) entry which is preliminary data.</text>
</comment>
<keyword evidence="2" id="KW-1185">Reference proteome</keyword>
<evidence type="ECO:0000313" key="2">
    <source>
        <dbReference type="Proteomes" id="UP000801864"/>
    </source>
</evidence>
<organism evidence="1 2">
    <name type="scientific">Trichoderma lentiforme</name>
    <dbReference type="NCBI Taxonomy" id="1567552"/>
    <lineage>
        <taxon>Eukaryota</taxon>
        <taxon>Fungi</taxon>
        <taxon>Dikarya</taxon>
        <taxon>Ascomycota</taxon>
        <taxon>Pezizomycotina</taxon>
        <taxon>Sordariomycetes</taxon>
        <taxon>Hypocreomycetidae</taxon>
        <taxon>Hypocreales</taxon>
        <taxon>Hypocreaceae</taxon>
        <taxon>Trichoderma</taxon>
    </lineage>
</organism>
<dbReference type="Proteomes" id="UP000801864">
    <property type="component" value="Unassembled WGS sequence"/>
</dbReference>
<name>A0A9P5CIQ3_9HYPO</name>
<gene>
    <name evidence="1" type="ORF">CFAM422_001105</name>
</gene>